<gene>
    <name evidence="8" type="ORF">A2Z21_07415</name>
</gene>
<sequence>MFGDGWEWGLLIVRIVLGVVFIAHGYQKLFSLGVDGVAERLLSPNGFPAPQFLAWVLSLTEFVGGIAILLGLFTRYAAVGLSIIMLVVILVLKRSNGLTGPGSYELELSLLALALSLLLGGPGKLSLEKLLLQREI</sequence>
<protein>
    <recommendedName>
        <fullName evidence="10">Oxidoreductase</fullName>
    </recommendedName>
</protein>
<feature type="transmembrane region" description="Helical" evidence="7">
    <location>
        <begin position="76"/>
        <end position="92"/>
    </location>
</feature>
<evidence type="ECO:0000256" key="7">
    <source>
        <dbReference type="SAM" id="Phobius"/>
    </source>
</evidence>
<evidence type="ECO:0000256" key="1">
    <source>
        <dbReference type="ARBA" id="ARBA00004651"/>
    </source>
</evidence>
<feature type="transmembrane region" description="Helical" evidence="7">
    <location>
        <begin position="47"/>
        <end position="70"/>
    </location>
</feature>
<evidence type="ECO:0000256" key="2">
    <source>
        <dbReference type="ARBA" id="ARBA00006679"/>
    </source>
</evidence>
<dbReference type="PANTHER" id="PTHR33452">
    <property type="entry name" value="OXIDOREDUCTASE CATD-RELATED"/>
    <property type="match status" value="1"/>
</dbReference>
<keyword evidence="3" id="KW-1003">Cell membrane</keyword>
<feature type="transmembrane region" description="Helical" evidence="7">
    <location>
        <begin position="6"/>
        <end position="26"/>
    </location>
</feature>
<dbReference type="Proteomes" id="UP000179157">
    <property type="component" value="Unassembled WGS sequence"/>
</dbReference>
<comment type="similarity">
    <text evidence="2">Belongs to the DoxX family.</text>
</comment>
<keyword evidence="4 7" id="KW-0812">Transmembrane</keyword>
<proteinExistence type="inferred from homology"/>
<comment type="subcellular location">
    <subcellularLocation>
        <location evidence="1">Cell membrane</location>
        <topology evidence="1">Multi-pass membrane protein</topology>
    </subcellularLocation>
</comment>
<comment type="caution">
    <text evidence="8">The sequence shown here is derived from an EMBL/GenBank/DDBJ whole genome shotgun (WGS) entry which is preliminary data.</text>
</comment>
<organism evidence="8 9">
    <name type="scientific">Fraserbacteria sp. (strain RBG_16_55_9)</name>
    <dbReference type="NCBI Taxonomy" id="1817864"/>
    <lineage>
        <taxon>Bacteria</taxon>
        <taxon>Candidatus Fraseribacteriota</taxon>
    </lineage>
</organism>
<dbReference type="PANTHER" id="PTHR33452:SF1">
    <property type="entry name" value="INNER MEMBRANE PROTEIN YPHA-RELATED"/>
    <property type="match status" value="1"/>
</dbReference>
<dbReference type="Pfam" id="PF07681">
    <property type="entry name" value="DoxX"/>
    <property type="match status" value="1"/>
</dbReference>
<evidence type="ECO:0000256" key="6">
    <source>
        <dbReference type="ARBA" id="ARBA00023136"/>
    </source>
</evidence>
<evidence type="ECO:0000256" key="4">
    <source>
        <dbReference type="ARBA" id="ARBA00022692"/>
    </source>
</evidence>
<evidence type="ECO:0000256" key="5">
    <source>
        <dbReference type="ARBA" id="ARBA00022989"/>
    </source>
</evidence>
<evidence type="ECO:0000256" key="3">
    <source>
        <dbReference type="ARBA" id="ARBA00022475"/>
    </source>
</evidence>
<dbReference type="InterPro" id="IPR032808">
    <property type="entry name" value="DoxX"/>
</dbReference>
<dbReference type="InterPro" id="IPR051907">
    <property type="entry name" value="DoxX-like_oxidoreductase"/>
</dbReference>
<keyword evidence="6 7" id="KW-0472">Membrane</keyword>
<dbReference type="STRING" id="1817864.A2Z21_07415"/>
<evidence type="ECO:0008006" key="10">
    <source>
        <dbReference type="Google" id="ProtNLM"/>
    </source>
</evidence>
<name>A0A1F5V0I2_FRAXR</name>
<dbReference type="AlphaFoldDB" id="A0A1F5V0I2"/>
<keyword evidence="5 7" id="KW-1133">Transmembrane helix</keyword>
<evidence type="ECO:0000313" key="9">
    <source>
        <dbReference type="Proteomes" id="UP000179157"/>
    </source>
</evidence>
<dbReference type="EMBL" id="MFGX01000023">
    <property type="protein sequence ID" value="OGF56929.1"/>
    <property type="molecule type" value="Genomic_DNA"/>
</dbReference>
<evidence type="ECO:0000313" key="8">
    <source>
        <dbReference type="EMBL" id="OGF56929.1"/>
    </source>
</evidence>
<dbReference type="GO" id="GO:0005886">
    <property type="term" value="C:plasma membrane"/>
    <property type="evidence" value="ECO:0007669"/>
    <property type="project" value="UniProtKB-SubCell"/>
</dbReference>
<accession>A0A1F5V0I2</accession>
<feature type="transmembrane region" description="Helical" evidence="7">
    <location>
        <begin position="104"/>
        <end position="121"/>
    </location>
</feature>
<reference evidence="8 9" key="1">
    <citation type="journal article" date="2016" name="Nat. Commun.">
        <title>Thousands of microbial genomes shed light on interconnected biogeochemical processes in an aquifer system.</title>
        <authorList>
            <person name="Anantharaman K."/>
            <person name="Brown C.T."/>
            <person name="Hug L.A."/>
            <person name="Sharon I."/>
            <person name="Castelle C.J."/>
            <person name="Probst A.J."/>
            <person name="Thomas B.C."/>
            <person name="Singh A."/>
            <person name="Wilkins M.J."/>
            <person name="Karaoz U."/>
            <person name="Brodie E.L."/>
            <person name="Williams K.H."/>
            <person name="Hubbard S.S."/>
            <person name="Banfield J.F."/>
        </authorList>
    </citation>
    <scope>NUCLEOTIDE SEQUENCE [LARGE SCALE GENOMIC DNA]</scope>
    <source>
        <strain evidence="9">RBG_16_55_9</strain>
    </source>
</reference>